<evidence type="ECO:0000313" key="4">
    <source>
        <dbReference type="Proteomes" id="UP000514410"/>
    </source>
</evidence>
<evidence type="ECO:0000256" key="2">
    <source>
        <dbReference type="ARBA" id="ARBA00022649"/>
    </source>
</evidence>
<dbReference type="RefSeq" id="WP_059073362.1">
    <property type="nucleotide sequence ID" value="NZ_CP049366.1"/>
</dbReference>
<dbReference type="KEGG" id="cpab:G6534_05065"/>
<dbReference type="InterPro" id="IPR003477">
    <property type="entry name" value="PemK-like"/>
</dbReference>
<protein>
    <submittedName>
        <fullName evidence="3">Type II toxin-antitoxin system PemK/MazF family toxin</fullName>
    </submittedName>
</protein>
<name>A0A7L7KW83_9LACO</name>
<evidence type="ECO:0000256" key="1">
    <source>
        <dbReference type="ARBA" id="ARBA00007521"/>
    </source>
</evidence>
<dbReference type="InterPro" id="IPR011067">
    <property type="entry name" value="Plasmid_toxin/cell-grow_inhib"/>
</dbReference>
<keyword evidence="4" id="KW-1185">Reference proteome</keyword>
<dbReference type="GO" id="GO:0003677">
    <property type="term" value="F:DNA binding"/>
    <property type="evidence" value="ECO:0007669"/>
    <property type="project" value="InterPro"/>
</dbReference>
<dbReference type="AlphaFoldDB" id="A0A7L7KW83"/>
<dbReference type="Pfam" id="PF02452">
    <property type="entry name" value="PemK_toxin"/>
    <property type="match status" value="1"/>
</dbReference>
<dbReference type="Gene3D" id="2.30.30.110">
    <property type="match status" value="1"/>
</dbReference>
<evidence type="ECO:0000313" key="3">
    <source>
        <dbReference type="EMBL" id="QMT84030.1"/>
    </source>
</evidence>
<reference evidence="3 4" key="1">
    <citation type="submission" date="2020-02" db="EMBL/GenBank/DDBJ databases">
        <title>Complete Genome Sequence of Lactobacillus sp. NFFJ11 Isolated from animal feed.</title>
        <authorList>
            <person name="Jung J.Y."/>
        </authorList>
    </citation>
    <scope>NUCLEOTIDE SEQUENCE [LARGE SCALE GENOMIC DNA]</scope>
    <source>
        <strain evidence="3 4">NFFJ11</strain>
    </source>
</reference>
<gene>
    <name evidence="3" type="ORF">G6534_05065</name>
</gene>
<organism evidence="3 4">
    <name type="scientific">Companilactobacillus pabuli</name>
    <dbReference type="NCBI Taxonomy" id="2714036"/>
    <lineage>
        <taxon>Bacteria</taxon>
        <taxon>Bacillati</taxon>
        <taxon>Bacillota</taxon>
        <taxon>Bacilli</taxon>
        <taxon>Lactobacillales</taxon>
        <taxon>Lactobacillaceae</taxon>
        <taxon>Companilactobacillus</taxon>
    </lineage>
</organism>
<comment type="similarity">
    <text evidence="1">Belongs to the PemK/MazF family.</text>
</comment>
<accession>A0A7L7KW83</accession>
<sequence>MNKNDLVMVYISFTNSSSGKRRPVLVLKDGLNELLLYKITSKYANKSERIRQQYYPIQDWKKAGCKKPSYIDIDSLSSFDKKYFGKIVLIGALSVRDIRGLNQFIIQYNSRHKNNL</sequence>
<dbReference type="Proteomes" id="UP000514410">
    <property type="component" value="Chromosome"/>
</dbReference>
<keyword evidence="2" id="KW-1277">Toxin-antitoxin system</keyword>
<dbReference type="EMBL" id="CP049366">
    <property type="protein sequence ID" value="QMT84030.1"/>
    <property type="molecule type" value="Genomic_DNA"/>
</dbReference>
<dbReference type="SUPFAM" id="SSF50118">
    <property type="entry name" value="Cell growth inhibitor/plasmid maintenance toxic component"/>
    <property type="match status" value="1"/>
</dbReference>
<proteinExistence type="inferred from homology"/>